<dbReference type="GO" id="GO:0042910">
    <property type="term" value="F:xenobiotic transmembrane transporter activity"/>
    <property type="evidence" value="ECO:0007669"/>
    <property type="project" value="TreeGrafter"/>
</dbReference>
<dbReference type="AlphaFoldDB" id="A0A6I6MM81"/>
<keyword evidence="3" id="KW-1185">Reference proteome</keyword>
<proteinExistence type="predicted"/>
<dbReference type="Gene3D" id="3.30.2090.10">
    <property type="entry name" value="Multidrug efflux transporter AcrB TolC docking domain, DN and DC subdomains"/>
    <property type="match status" value="2"/>
</dbReference>
<organism evidence="2 3">
    <name type="scientific">Terricaulis silvestris</name>
    <dbReference type="NCBI Taxonomy" id="2686094"/>
    <lineage>
        <taxon>Bacteria</taxon>
        <taxon>Pseudomonadati</taxon>
        <taxon>Pseudomonadota</taxon>
        <taxon>Alphaproteobacteria</taxon>
        <taxon>Caulobacterales</taxon>
        <taxon>Caulobacteraceae</taxon>
        <taxon>Terricaulis</taxon>
    </lineage>
</organism>
<keyword evidence="1" id="KW-0812">Transmembrane</keyword>
<evidence type="ECO:0000313" key="3">
    <source>
        <dbReference type="Proteomes" id="UP000431269"/>
    </source>
</evidence>
<gene>
    <name evidence="2" type="primary">mdtC_2</name>
    <name evidence="2" type="ORF">DSM104635_00641</name>
</gene>
<keyword evidence="1" id="KW-0472">Membrane</keyword>
<dbReference type="Gene3D" id="3.30.70.1320">
    <property type="entry name" value="Multidrug efflux transporter AcrB pore domain like"/>
    <property type="match status" value="1"/>
</dbReference>
<dbReference type="InterPro" id="IPR001036">
    <property type="entry name" value="Acrflvin-R"/>
</dbReference>
<dbReference type="SUPFAM" id="SSF82714">
    <property type="entry name" value="Multidrug efflux transporter AcrB TolC docking domain, DN and DC subdomains"/>
    <property type="match status" value="2"/>
</dbReference>
<dbReference type="PANTHER" id="PTHR32063:SF24">
    <property type="entry name" value="CATION EFFLUX SYSTEM (ACRB_ACRD_ACRF FAMILY)"/>
    <property type="match status" value="1"/>
</dbReference>
<dbReference type="Proteomes" id="UP000431269">
    <property type="component" value="Chromosome"/>
</dbReference>
<sequence>MQAITRFFVDRWQFTGVLFLLLIALGVGAVMAIPKSEDPITEFPGVATAVVLPGADAEQMERLVAIPLEDAINSIEDIREIRSSTRAGLAVISVEFEWGVDPEEKFGEVIREINVVRPSLPDGIIDLRSRRFNPAQTSVVQLALTSPDATFRQMEAYAKALRDAIERAPGVQQADVWGAPPAEVRVAADLDRLAAYRLPLTAVAEALQREGVDTPIGAVEAGGRRFNLQASGSFNSLDEIRGVALRAEGGSLVTVGDVAEVAWANDERAHITRYNGERAVFVSARARLGEDIFPVLEGVRSRIDAFAETLPDNITLHRGFDQSETVKHRLGSLGRDFAIAICLVLLTLLPLGFRASIVVMVSIPLSLAIGVVALHALGYSLNQLSIAGFVLALGLLVDDSIVVTENISRHLRQGMAPREAAIAGVQEINVAVIGCTATLLLAFLPIMALPEGAGAFVRSLPLAVVTTITASLVVALTIIPFLASRMLPRDSVGKSNLLLDGVMGAIHGIYRPALHLALEHPRKTVAIGLVGFALSLGLVPKLGFSLFPENDSPYFLVDVSTPQGAAVTETDRAVQFVDGVLASHPEIEWRFSNTGRGNPQIYYNEIPPEQISNVGQVYARFREWHRTEGMRKIEEIRAELEAYPGARINLRRFTNGPPIEAPVAVRISGPDLAAIGEIATEVERILLATPGTREITNPTSERLIDLDLNINDAEAALRGIPAGSIDQTLRIAVAGAAVAEFRDPAGDAFPVVLRAPREDAMPVTALGTLFVWNNQGAAMPLAEISDPQMEGGPSSIDRVQRERTATITAYTQPGFLISGVTRDVAERLESLRLPPGYTVSFGGEAEAQERSFSGLGPAIMIAIFGVMAVLLLEFRTFAVTGVVAFVIPFGIMGGLIALWIGGESLSFTAIIGFIALIGIEIKNSILLVEFANQMRERGTPLREAIERAGEVRFLPVLLTSATAIGGMTPLLLEDSPLFSPIAMVLIGGLVSSTLIARIVTPAMYLLLAPKDEAEEAAA</sequence>
<accession>A0A6I6MM81</accession>
<feature type="transmembrane region" description="Helical" evidence="1">
    <location>
        <begin position="460"/>
        <end position="483"/>
    </location>
</feature>
<feature type="transmembrane region" description="Helical" evidence="1">
    <location>
        <begin position="333"/>
        <end position="351"/>
    </location>
</feature>
<dbReference type="SUPFAM" id="SSF82866">
    <property type="entry name" value="Multidrug efflux transporter AcrB transmembrane domain"/>
    <property type="match status" value="2"/>
</dbReference>
<dbReference type="RefSeq" id="WP_158764816.1">
    <property type="nucleotide sequence ID" value="NZ_CP047045.1"/>
</dbReference>
<feature type="transmembrane region" description="Helical" evidence="1">
    <location>
        <begin position="854"/>
        <end position="872"/>
    </location>
</feature>
<dbReference type="EMBL" id="CP047045">
    <property type="protein sequence ID" value="QGZ93827.1"/>
    <property type="molecule type" value="Genomic_DNA"/>
</dbReference>
<dbReference type="PANTHER" id="PTHR32063">
    <property type="match status" value="1"/>
</dbReference>
<feature type="transmembrane region" description="Helical" evidence="1">
    <location>
        <begin position="525"/>
        <end position="547"/>
    </location>
</feature>
<evidence type="ECO:0000256" key="1">
    <source>
        <dbReference type="SAM" id="Phobius"/>
    </source>
</evidence>
<protein>
    <submittedName>
        <fullName evidence="2">Multidrug transporter MdtC</fullName>
    </submittedName>
</protein>
<reference evidence="3" key="1">
    <citation type="submission" date="2019-12" db="EMBL/GenBank/DDBJ databases">
        <title>Complete genome of Terracaulis silvestris 0127_4.</title>
        <authorList>
            <person name="Vieira S."/>
            <person name="Riedel T."/>
            <person name="Sproer C."/>
            <person name="Pascual J."/>
            <person name="Boedeker C."/>
            <person name="Overmann J."/>
        </authorList>
    </citation>
    <scope>NUCLEOTIDE SEQUENCE [LARGE SCALE GENOMIC DNA]</scope>
    <source>
        <strain evidence="3">0127_4</strain>
    </source>
</reference>
<keyword evidence="1" id="KW-1133">Transmembrane helix</keyword>
<dbReference type="Pfam" id="PF00873">
    <property type="entry name" value="ACR_tran"/>
    <property type="match status" value="1"/>
</dbReference>
<feature type="transmembrane region" description="Helical" evidence="1">
    <location>
        <begin position="978"/>
        <end position="1000"/>
    </location>
</feature>
<feature type="transmembrane region" description="Helical" evidence="1">
    <location>
        <begin position="428"/>
        <end position="448"/>
    </location>
</feature>
<name>A0A6I6MM81_9CAUL</name>
<feature type="transmembrane region" description="Helical" evidence="1">
    <location>
        <begin position="951"/>
        <end position="972"/>
    </location>
</feature>
<feature type="transmembrane region" description="Helical" evidence="1">
    <location>
        <begin position="384"/>
        <end position="407"/>
    </location>
</feature>
<dbReference type="InterPro" id="IPR027463">
    <property type="entry name" value="AcrB_DN_DC_subdom"/>
</dbReference>
<feature type="transmembrane region" description="Helical" evidence="1">
    <location>
        <begin position="358"/>
        <end position="378"/>
    </location>
</feature>
<feature type="transmembrane region" description="Helical" evidence="1">
    <location>
        <begin position="879"/>
        <end position="901"/>
    </location>
</feature>
<evidence type="ECO:0000313" key="2">
    <source>
        <dbReference type="EMBL" id="QGZ93827.1"/>
    </source>
</evidence>
<feature type="transmembrane region" description="Helical" evidence="1">
    <location>
        <begin position="907"/>
        <end position="930"/>
    </location>
</feature>
<dbReference type="KEGG" id="tsv:DSM104635_00641"/>
<dbReference type="GO" id="GO:0005886">
    <property type="term" value="C:plasma membrane"/>
    <property type="evidence" value="ECO:0007669"/>
    <property type="project" value="TreeGrafter"/>
</dbReference>
<dbReference type="Gene3D" id="3.30.70.1430">
    <property type="entry name" value="Multidrug efflux transporter AcrB pore domain"/>
    <property type="match status" value="2"/>
</dbReference>
<dbReference type="PRINTS" id="PR00702">
    <property type="entry name" value="ACRIFLAVINRP"/>
</dbReference>
<dbReference type="Gene3D" id="1.20.1640.10">
    <property type="entry name" value="Multidrug efflux transporter AcrB transmembrane domain"/>
    <property type="match status" value="2"/>
</dbReference>
<dbReference type="Gene3D" id="3.30.70.1440">
    <property type="entry name" value="Multidrug efflux transporter AcrB pore domain"/>
    <property type="match status" value="1"/>
</dbReference>
<dbReference type="SUPFAM" id="SSF82693">
    <property type="entry name" value="Multidrug efflux transporter AcrB pore domain, PN1, PN2, PC1 and PC2 subdomains"/>
    <property type="match status" value="3"/>
</dbReference>